<sequence length="172" mass="18213">MKKTATTATIATTAATAASGSGSISSIDDDDDGAYTPVMHDRQAKGKDPYHSGDGSDGSDLSDRESGATPSKLRLVGGGRPEKEDPARVELRQKAIAFLDNPELLMMYAQSTGDSIPGARLHFMRILCGYDEIPQHPSSGKASASTSRFASRSDHPGQHSLNSHNLGENRGR</sequence>
<comment type="caution">
    <text evidence="2">The sequence shown here is derived from an EMBL/GenBank/DDBJ whole genome shotgun (WGS) entry which is preliminary data.</text>
</comment>
<gene>
    <name evidence="2" type="ORF">QBC40DRAFT_178521</name>
</gene>
<reference evidence="2" key="1">
    <citation type="journal article" date="2023" name="Mol. Phylogenet. Evol.">
        <title>Genome-scale phylogeny and comparative genomics of the fungal order Sordariales.</title>
        <authorList>
            <person name="Hensen N."/>
            <person name="Bonometti L."/>
            <person name="Westerberg I."/>
            <person name="Brannstrom I.O."/>
            <person name="Guillou S."/>
            <person name="Cros-Aarteil S."/>
            <person name="Calhoun S."/>
            <person name="Haridas S."/>
            <person name="Kuo A."/>
            <person name="Mondo S."/>
            <person name="Pangilinan J."/>
            <person name="Riley R."/>
            <person name="LaButti K."/>
            <person name="Andreopoulos B."/>
            <person name="Lipzen A."/>
            <person name="Chen C."/>
            <person name="Yan M."/>
            <person name="Daum C."/>
            <person name="Ng V."/>
            <person name="Clum A."/>
            <person name="Steindorff A."/>
            <person name="Ohm R.A."/>
            <person name="Martin F."/>
            <person name="Silar P."/>
            <person name="Natvig D.O."/>
            <person name="Lalanne C."/>
            <person name="Gautier V."/>
            <person name="Ament-Velasquez S.L."/>
            <person name="Kruys A."/>
            <person name="Hutchinson M.I."/>
            <person name="Powell A.J."/>
            <person name="Barry K."/>
            <person name="Miller A.N."/>
            <person name="Grigoriev I.V."/>
            <person name="Debuchy R."/>
            <person name="Gladieux P."/>
            <person name="Hiltunen Thoren M."/>
            <person name="Johannesson H."/>
        </authorList>
    </citation>
    <scope>NUCLEOTIDE SEQUENCE</scope>
    <source>
        <strain evidence="2">CBS 315.58</strain>
    </source>
</reference>
<feature type="compositionally biased region" description="Low complexity" evidence="1">
    <location>
        <begin position="1"/>
        <end position="26"/>
    </location>
</feature>
<feature type="region of interest" description="Disordered" evidence="1">
    <location>
        <begin position="135"/>
        <end position="172"/>
    </location>
</feature>
<proteinExistence type="predicted"/>
<reference evidence="2" key="2">
    <citation type="submission" date="2023-05" db="EMBL/GenBank/DDBJ databases">
        <authorList>
            <consortium name="Lawrence Berkeley National Laboratory"/>
            <person name="Steindorff A."/>
            <person name="Hensen N."/>
            <person name="Bonometti L."/>
            <person name="Westerberg I."/>
            <person name="Brannstrom I.O."/>
            <person name="Guillou S."/>
            <person name="Cros-Aarteil S."/>
            <person name="Calhoun S."/>
            <person name="Haridas S."/>
            <person name="Kuo A."/>
            <person name="Mondo S."/>
            <person name="Pangilinan J."/>
            <person name="Riley R."/>
            <person name="Labutti K."/>
            <person name="Andreopoulos B."/>
            <person name="Lipzen A."/>
            <person name="Chen C."/>
            <person name="Yanf M."/>
            <person name="Daum C."/>
            <person name="Ng V."/>
            <person name="Clum A."/>
            <person name="Ohm R."/>
            <person name="Martin F."/>
            <person name="Silar P."/>
            <person name="Natvig D."/>
            <person name="Lalanne C."/>
            <person name="Gautier V."/>
            <person name="Ament-Velasquez S.L."/>
            <person name="Kruys A."/>
            <person name="Hutchinson M.I."/>
            <person name="Powell A.J."/>
            <person name="Barry K."/>
            <person name="Miller A.N."/>
            <person name="Grigoriev I.V."/>
            <person name="Debuchy R."/>
            <person name="Gladieux P."/>
            <person name="Thoren M.H."/>
            <person name="Johannesson H."/>
        </authorList>
    </citation>
    <scope>NUCLEOTIDE SEQUENCE</scope>
    <source>
        <strain evidence="2">CBS 315.58</strain>
    </source>
</reference>
<evidence type="ECO:0000313" key="3">
    <source>
        <dbReference type="Proteomes" id="UP001303160"/>
    </source>
</evidence>
<organism evidence="2 3">
    <name type="scientific">Triangularia verruculosa</name>
    <dbReference type="NCBI Taxonomy" id="2587418"/>
    <lineage>
        <taxon>Eukaryota</taxon>
        <taxon>Fungi</taxon>
        <taxon>Dikarya</taxon>
        <taxon>Ascomycota</taxon>
        <taxon>Pezizomycotina</taxon>
        <taxon>Sordariomycetes</taxon>
        <taxon>Sordariomycetidae</taxon>
        <taxon>Sordariales</taxon>
        <taxon>Podosporaceae</taxon>
        <taxon>Triangularia</taxon>
    </lineage>
</organism>
<dbReference type="Proteomes" id="UP001303160">
    <property type="component" value="Unassembled WGS sequence"/>
</dbReference>
<feature type="compositionally biased region" description="Basic and acidic residues" evidence="1">
    <location>
        <begin position="39"/>
        <end position="51"/>
    </location>
</feature>
<dbReference type="EMBL" id="MU863945">
    <property type="protein sequence ID" value="KAK4198512.1"/>
    <property type="molecule type" value="Genomic_DNA"/>
</dbReference>
<keyword evidence="3" id="KW-1185">Reference proteome</keyword>
<dbReference type="AlphaFoldDB" id="A0AAN6XH64"/>
<name>A0AAN6XH64_9PEZI</name>
<evidence type="ECO:0000256" key="1">
    <source>
        <dbReference type="SAM" id="MobiDB-lite"/>
    </source>
</evidence>
<protein>
    <submittedName>
        <fullName evidence="2">Uncharacterized protein</fullName>
    </submittedName>
</protein>
<accession>A0AAN6XH64</accession>
<evidence type="ECO:0000313" key="2">
    <source>
        <dbReference type="EMBL" id="KAK4198512.1"/>
    </source>
</evidence>
<feature type="region of interest" description="Disordered" evidence="1">
    <location>
        <begin position="1"/>
        <end position="88"/>
    </location>
</feature>